<feature type="compositionally biased region" description="Basic residues" evidence="1">
    <location>
        <begin position="14"/>
        <end position="24"/>
    </location>
</feature>
<feature type="compositionally biased region" description="Basic residues" evidence="1">
    <location>
        <begin position="283"/>
        <end position="296"/>
    </location>
</feature>
<reference evidence="2" key="1">
    <citation type="submission" date="2020-02" db="EMBL/GenBank/DDBJ databases">
        <authorList>
            <person name="Meier V. D."/>
        </authorList>
    </citation>
    <scope>NUCLEOTIDE SEQUENCE</scope>
    <source>
        <strain evidence="2">AVDCRST_MAG08</strain>
    </source>
</reference>
<feature type="compositionally biased region" description="Low complexity" evidence="1">
    <location>
        <begin position="216"/>
        <end position="234"/>
    </location>
</feature>
<feature type="compositionally biased region" description="Basic residues" evidence="1">
    <location>
        <begin position="316"/>
        <end position="325"/>
    </location>
</feature>
<feature type="non-terminal residue" evidence="2">
    <location>
        <position position="1"/>
    </location>
</feature>
<evidence type="ECO:0000313" key="2">
    <source>
        <dbReference type="EMBL" id="CAA9233776.1"/>
    </source>
</evidence>
<feature type="compositionally biased region" description="Gly residues" evidence="1">
    <location>
        <begin position="140"/>
        <end position="149"/>
    </location>
</feature>
<organism evidence="2">
    <name type="scientific">uncultured Acetobacteraceae bacterium</name>
    <dbReference type="NCBI Taxonomy" id="169975"/>
    <lineage>
        <taxon>Bacteria</taxon>
        <taxon>Pseudomonadati</taxon>
        <taxon>Pseudomonadota</taxon>
        <taxon>Alphaproteobacteria</taxon>
        <taxon>Acetobacterales</taxon>
        <taxon>Acetobacteraceae</taxon>
        <taxon>environmental samples</taxon>
    </lineage>
</organism>
<feature type="compositionally biased region" description="Basic residues" evidence="1">
    <location>
        <begin position="200"/>
        <end position="215"/>
    </location>
</feature>
<feature type="region of interest" description="Disordered" evidence="1">
    <location>
        <begin position="132"/>
        <end position="325"/>
    </location>
</feature>
<feature type="non-terminal residue" evidence="2">
    <location>
        <position position="325"/>
    </location>
</feature>
<dbReference type="AlphaFoldDB" id="A0A6J4HWR6"/>
<proteinExistence type="predicted"/>
<accession>A0A6J4HWR6</accession>
<sequence>AESDEACRVGAGRWWRRHRHRQRPRPSELARPPRPPHRRLSRGRPHRFRRALVAGPFAAALGPAAGDREPRRRQRDHRHRDGREIPARRLHAVPLRQHAHQQPGAAREAALRLAGRLHAHRAALHLADRAPHRAGPAVPDGGGRGGGGEEAARPHPRVLRCRDFGALRDGAVPAQGRDRVDQRGLSRRRARAPGRDGRARAHHLQHPCRRHRPGARRQAAAPGRRQPQPLGGAARRAHLGRGRAGDPGHQPVVRLRRARADAGGAGAPHRGRRAGAAAPARPRQAHRGPGRLRGRRGAGGIRRAHEARGRGERRGRAGRRHPHRV</sequence>
<gene>
    <name evidence="2" type="ORF">AVDCRST_MAG08-1266</name>
</gene>
<dbReference type="EMBL" id="CADCTG010000120">
    <property type="protein sequence ID" value="CAA9233776.1"/>
    <property type="molecule type" value="Genomic_DNA"/>
</dbReference>
<evidence type="ECO:0000256" key="1">
    <source>
        <dbReference type="SAM" id="MobiDB-lite"/>
    </source>
</evidence>
<feature type="region of interest" description="Disordered" evidence="1">
    <location>
        <begin position="1"/>
        <end position="86"/>
    </location>
</feature>
<feature type="compositionally biased region" description="Basic and acidic residues" evidence="1">
    <location>
        <begin position="303"/>
        <end position="315"/>
    </location>
</feature>
<feature type="compositionally biased region" description="Low complexity" evidence="1">
    <location>
        <begin position="51"/>
        <end position="65"/>
    </location>
</feature>
<name>A0A6J4HWR6_9PROT</name>
<feature type="compositionally biased region" description="Basic residues" evidence="1">
    <location>
        <begin position="34"/>
        <end position="50"/>
    </location>
</feature>
<protein>
    <submittedName>
        <fullName evidence="2">BUG/TctC family periplasmic protein</fullName>
    </submittedName>
</protein>